<feature type="compositionally biased region" description="Basic residues" evidence="1">
    <location>
        <begin position="47"/>
        <end position="56"/>
    </location>
</feature>
<dbReference type="AlphaFoldDB" id="A0AAN8ZWD7"/>
<sequence length="448" mass="48954">MTQPQLPPTSTTTPIRAGSLSRASLSRTSMSRGSLSRTPQRNSSGRSARHLHHTLHTRTVTSHDHDDEKYSFKSSGRDSGHGGSEQEDSPRTGPAAKLAALHLNNSVAPHLPPDHLVNPFTTTSGAVAAAAHEHTNGPEALLPDYRLADGTPTLRLGGSSSIVSRGHRTHSPWNHTYTEIPDGVQAGQQASVEGSTDPVYEEIEREVRSDLQMSDLSDEDGRRHSSDISRQSSRSYGDHRPLLPYTLSEHHHSTPHTPQHHHQITHYDPRIKARLRHQDGVEDHHTHTLPINRLGPQLDHTVVSSGHILPMSHAAVSSAHALPHGNGHIASQFVDSGSLVANGMHHMMDGRQMVDPMSQYNQAMLAALGGHHTLPVVHPLSEPNLRNWEAAQRHRDLQQLQQLGEMTVAVLSGEQVVCKLKSPLAPIHENSVGAQAERHPPPPTYSHC</sequence>
<comment type="caution">
    <text evidence="2">The sequence shown here is derived from an EMBL/GenBank/DDBJ whole genome shotgun (WGS) entry which is preliminary data.</text>
</comment>
<evidence type="ECO:0000313" key="2">
    <source>
        <dbReference type="EMBL" id="KAK7023662.1"/>
    </source>
</evidence>
<keyword evidence="3" id="KW-1185">Reference proteome</keyword>
<feature type="compositionally biased region" description="Basic and acidic residues" evidence="1">
    <location>
        <begin position="61"/>
        <end position="80"/>
    </location>
</feature>
<reference evidence="2 3" key="1">
    <citation type="submission" date="2023-11" db="EMBL/GenBank/DDBJ databases">
        <title>Halocaridina rubra genome assembly.</title>
        <authorList>
            <person name="Smith C."/>
        </authorList>
    </citation>
    <scope>NUCLEOTIDE SEQUENCE [LARGE SCALE GENOMIC DNA]</scope>
    <source>
        <strain evidence="2">EP-1</strain>
        <tissue evidence="2">Whole</tissue>
    </source>
</reference>
<accession>A0AAN8ZWD7</accession>
<feature type="compositionally biased region" description="Low complexity" evidence="1">
    <location>
        <begin position="1"/>
        <end position="32"/>
    </location>
</feature>
<evidence type="ECO:0000256" key="1">
    <source>
        <dbReference type="SAM" id="MobiDB-lite"/>
    </source>
</evidence>
<evidence type="ECO:0000313" key="3">
    <source>
        <dbReference type="Proteomes" id="UP001381693"/>
    </source>
</evidence>
<gene>
    <name evidence="2" type="ORF">SK128_023385</name>
</gene>
<proteinExistence type="predicted"/>
<feature type="region of interest" description="Disordered" evidence="1">
    <location>
        <begin position="206"/>
        <end position="263"/>
    </location>
</feature>
<protein>
    <submittedName>
        <fullName evidence="2">Uncharacterized protein</fullName>
    </submittedName>
</protein>
<dbReference type="Proteomes" id="UP001381693">
    <property type="component" value="Unassembled WGS sequence"/>
</dbReference>
<feature type="compositionally biased region" description="Polar residues" evidence="1">
    <location>
        <begin position="33"/>
        <end position="46"/>
    </location>
</feature>
<organism evidence="2 3">
    <name type="scientific">Halocaridina rubra</name>
    <name type="common">Hawaiian red shrimp</name>
    <dbReference type="NCBI Taxonomy" id="373956"/>
    <lineage>
        <taxon>Eukaryota</taxon>
        <taxon>Metazoa</taxon>
        <taxon>Ecdysozoa</taxon>
        <taxon>Arthropoda</taxon>
        <taxon>Crustacea</taxon>
        <taxon>Multicrustacea</taxon>
        <taxon>Malacostraca</taxon>
        <taxon>Eumalacostraca</taxon>
        <taxon>Eucarida</taxon>
        <taxon>Decapoda</taxon>
        <taxon>Pleocyemata</taxon>
        <taxon>Caridea</taxon>
        <taxon>Atyoidea</taxon>
        <taxon>Atyidae</taxon>
        <taxon>Halocaridina</taxon>
    </lineage>
</organism>
<feature type="region of interest" description="Disordered" evidence="1">
    <location>
        <begin position="1"/>
        <end position="93"/>
    </location>
</feature>
<dbReference type="EMBL" id="JAXCGZ010022799">
    <property type="protein sequence ID" value="KAK7023662.1"/>
    <property type="molecule type" value="Genomic_DNA"/>
</dbReference>
<name>A0AAN8ZWD7_HALRR</name>